<name>A0A834HBC7_RHOSS</name>
<organism evidence="1 2">
    <name type="scientific">Rhododendron simsii</name>
    <name type="common">Sims's rhododendron</name>
    <dbReference type="NCBI Taxonomy" id="118357"/>
    <lineage>
        <taxon>Eukaryota</taxon>
        <taxon>Viridiplantae</taxon>
        <taxon>Streptophyta</taxon>
        <taxon>Embryophyta</taxon>
        <taxon>Tracheophyta</taxon>
        <taxon>Spermatophyta</taxon>
        <taxon>Magnoliopsida</taxon>
        <taxon>eudicotyledons</taxon>
        <taxon>Gunneridae</taxon>
        <taxon>Pentapetalae</taxon>
        <taxon>asterids</taxon>
        <taxon>Ericales</taxon>
        <taxon>Ericaceae</taxon>
        <taxon>Ericoideae</taxon>
        <taxon>Rhodoreae</taxon>
        <taxon>Rhododendron</taxon>
    </lineage>
</organism>
<sequence length="203" mass="21675">MSTSTSIYRQRLKPSLDSSCREPCRSADPCRGTRGSLCPASLFSCAGPISRLWTLTQASCLLALASLTTFAGLSNSRDELCGASSRAMSAHGPIFVPCGTKSFLCVAVASHMLISQPLHVSSCECLEGPRVAAYHADRTVGQFSYRLRDVLPPRHIKLSIDHAMALTGILAVTTLRVTRRGPKASLSSLFLSLPPAASALLKR</sequence>
<evidence type="ECO:0000313" key="2">
    <source>
        <dbReference type="Proteomes" id="UP000626092"/>
    </source>
</evidence>
<comment type="caution">
    <text evidence="1">The sequence shown here is derived from an EMBL/GenBank/DDBJ whole genome shotgun (WGS) entry which is preliminary data.</text>
</comment>
<keyword evidence="2" id="KW-1185">Reference proteome</keyword>
<dbReference type="EMBL" id="WJXA01000003">
    <property type="protein sequence ID" value="KAF7149016.1"/>
    <property type="molecule type" value="Genomic_DNA"/>
</dbReference>
<evidence type="ECO:0000313" key="1">
    <source>
        <dbReference type="EMBL" id="KAF7149016.1"/>
    </source>
</evidence>
<accession>A0A834HBC7</accession>
<reference evidence="1" key="1">
    <citation type="submission" date="2019-11" db="EMBL/GenBank/DDBJ databases">
        <authorList>
            <person name="Liu Y."/>
            <person name="Hou J."/>
            <person name="Li T.-Q."/>
            <person name="Guan C.-H."/>
            <person name="Wu X."/>
            <person name="Wu H.-Z."/>
            <person name="Ling F."/>
            <person name="Zhang R."/>
            <person name="Shi X.-G."/>
            <person name="Ren J.-P."/>
            <person name="Chen E.-F."/>
            <person name="Sun J.-M."/>
        </authorList>
    </citation>
    <scope>NUCLEOTIDE SEQUENCE</scope>
    <source>
        <strain evidence="1">Adult_tree_wgs_1</strain>
        <tissue evidence="1">Leaves</tissue>
    </source>
</reference>
<dbReference type="Proteomes" id="UP000626092">
    <property type="component" value="Unassembled WGS sequence"/>
</dbReference>
<dbReference type="AlphaFoldDB" id="A0A834HBC7"/>
<gene>
    <name evidence="1" type="ORF">RHSIM_Rhsim03G0133400</name>
</gene>
<protein>
    <submittedName>
        <fullName evidence="1">Uncharacterized protein</fullName>
    </submittedName>
</protein>
<proteinExistence type="predicted"/>